<dbReference type="PANTHER" id="PTHR43827:SF3">
    <property type="entry name" value="NADP-DEPENDENT OXIDOREDUCTASE DOMAIN-CONTAINING PROTEIN"/>
    <property type="match status" value="1"/>
</dbReference>
<dbReference type="PROSITE" id="PS00063">
    <property type="entry name" value="ALDOKETO_REDUCTASE_3"/>
    <property type="match status" value="1"/>
</dbReference>
<organism evidence="5 6">
    <name type="scientific">Coprobacter tertius</name>
    <dbReference type="NCBI Taxonomy" id="2944915"/>
    <lineage>
        <taxon>Bacteria</taxon>
        <taxon>Pseudomonadati</taxon>
        <taxon>Bacteroidota</taxon>
        <taxon>Bacteroidia</taxon>
        <taxon>Bacteroidales</taxon>
        <taxon>Barnesiellaceae</taxon>
        <taxon>Coprobacter</taxon>
    </lineage>
</organism>
<dbReference type="InterPro" id="IPR036812">
    <property type="entry name" value="NAD(P)_OxRdtase_dom_sf"/>
</dbReference>
<accession>A0ABT1MJL1</accession>
<dbReference type="InterPro" id="IPR018170">
    <property type="entry name" value="Aldo/ket_reductase_CS"/>
</dbReference>
<evidence type="ECO:0000256" key="2">
    <source>
        <dbReference type="ARBA" id="ARBA00022857"/>
    </source>
</evidence>
<dbReference type="Proteomes" id="UP001205603">
    <property type="component" value="Unassembled WGS sequence"/>
</dbReference>
<dbReference type="CDD" id="cd19133">
    <property type="entry name" value="AKR_AKR5F1"/>
    <property type="match status" value="1"/>
</dbReference>
<protein>
    <submittedName>
        <fullName evidence="5">Aldo/keto reductase</fullName>
    </submittedName>
</protein>
<evidence type="ECO:0000313" key="6">
    <source>
        <dbReference type="Proteomes" id="UP001205603"/>
    </source>
</evidence>
<keyword evidence="6" id="KW-1185">Reference proteome</keyword>
<dbReference type="Gene3D" id="3.20.20.100">
    <property type="entry name" value="NADP-dependent oxidoreductase domain"/>
    <property type="match status" value="1"/>
</dbReference>
<keyword evidence="3" id="KW-0560">Oxidoreductase</keyword>
<evidence type="ECO:0000259" key="4">
    <source>
        <dbReference type="Pfam" id="PF00248"/>
    </source>
</evidence>
<comment type="similarity">
    <text evidence="1">Belongs to the aldo/keto reductase family.</text>
</comment>
<sequence>MEKVELNNGVKMPIIGFGVYQVPDAEECERSVYEAIQTGYRLIDTAAVYENEEAVGRAIKRSGVPREELFITTKLWIQDAGYENAQKAFQASLSRLQLDYLDLYLIHQPYGDIYGSWRAMEKLYQDGLIKAIGVSNFDDDRIMDLIIHNKVKPAVNQVETHPFFQQTETEKFLKDNDVQMESWGPFAEGRNHLFSNETLKTIASKYGKSIAQVVLRWLVQRNIVVIPKSVHKERIVENFDIFDFKLDNEDMKNIEKLDMGKSAFLDHRDPETVKRLSNMKYKINTSIKSGTM</sequence>
<evidence type="ECO:0000313" key="5">
    <source>
        <dbReference type="EMBL" id="MCP9612802.1"/>
    </source>
</evidence>
<dbReference type="InterPro" id="IPR023210">
    <property type="entry name" value="NADP_OxRdtase_dom"/>
</dbReference>
<keyword evidence="2" id="KW-0521">NADP</keyword>
<evidence type="ECO:0000256" key="3">
    <source>
        <dbReference type="ARBA" id="ARBA00023002"/>
    </source>
</evidence>
<dbReference type="PANTHER" id="PTHR43827">
    <property type="entry name" value="2,5-DIKETO-D-GLUCONIC ACID REDUCTASE"/>
    <property type="match status" value="1"/>
</dbReference>
<evidence type="ECO:0000256" key="1">
    <source>
        <dbReference type="ARBA" id="ARBA00007905"/>
    </source>
</evidence>
<dbReference type="PROSITE" id="PS00798">
    <property type="entry name" value="ALDOKETO_REDUCTASE_1"/>
    <property type="match status" value="1"/>
</dbReference>
<dbReference type="SUPFAM" id="SSF51430">
    <property type="entry name" value="NAD(P)-linked oxidoreductase"/>
    <property type="match status" value="1"/>
</dbReference>
<dbReference type="RefSeq" id="WP_255028161.1">
    <property type="nucleotide sequence ID" value="NZ_JANDHW010000014.1"/>
</dbReference>
<proteinExistence type="inferred from homology"/>
<name>A0ABT1MJL1_9BACT</name>
<dbReference type="Pfam" id="PF00248">
    <property type="entry name" value="Aldo_ket_red"/>
    <property type="match status" value="1"/>
</dbReference>
<feature type="domain" description="NADP-dependent oxidoreductase" evidence="4">
    <location>
        <begin position="16"/>
        <end position="258"/>
    </location>
</feature>
<dbReference type="EMBL" id="JANDHW010000014">
    <property type="protein sequence ID" value="MCP9612802.1"/>
    <property type="molecule type" value="Genomic_DNA"/>
</dbReference>
<dbReference type="PIRSF" id="PIRSF000097">
    <property type="entry name" value="AKR"/>
    <property type="match status" value="1"/>
</dbReference>
<reference evidence="5 6" key="1">
    <citation type="submission" date="2022-07" db="EMBL/GenBank/DDBJ databases">
        <title>Fecal culturing of patients with breast cancer.</title>
        <authorList>
            <person name="Teng N.M.Y."/>
            <person name="Kiu R."/>
            <person name="Evans R."/>
            <person name="Baker D.J."/>
            <person name="Zenner C."/>
            <person name="Robinson S.D."/>
            <person name="Hall L.J."/>
        </authorList>
    </citation>
    <scope>NUCLEOTIDE SEQUENCE [LARGE SCALE GENOMIC DNA]</scope>
    <source>
        <strain evidence="5 6">LH1063</strain>
    </source>
</reference>
<comment type="caution">
    <text evidence="5">The sequence shown here is derived from an EMBL/GenBank/DDBJ whole genome shotgun (WGS) entry which is preliminary data.</text>
</comment>
<gene>
    <name evidence="5" type="ORF">NMU02_11950</name>
</gene>
<dbReference type="InterPro" id="IPR020471">
    <property type="entry name" value="AKR"/>
</dbReference>
<dbReference type="PROSITE" id="PS00062">
    <property type="entry name" value="ALDOKETO_REDUCTASE_2"/>
    <property type="match status" value="1"/>
</dbReference>
<dbReference type="PRINTS" id="PR00069">
    <property type="entry name" value="ALDKETRDTASE"/>
</dbReference>